<feature type="domain" description="RNHCP" evidence="1">
    <location>
        <begin position="15"/>
        <end position="50"/>
    </location>
</feature>
<sequence>MTPVGLTFKRVTPDKYKGEKRGELMLVHRCLRCGKVSINRIAGDDSAEEILKLLDSDFAAEGVEVLGRNNRTEVRRQLFGS</sequence>
<proteinExistence type="predicted"/>
<reference evidence="2 3" key="1">
    <citation type="journal article" date="2016" name="Nat. Commun.">
        <title>Thousands of microbial genomes shed light on interconnected biogeochemical processes in an aquifer system.</title>
        <authorList>
            <person name="Anantharaman K."/>
            <person name="Brown C.T."/>
            <person name="Hug L.A."/>
            <person name="Sharon I."/>
            <person name="Castelle C.J."/>
            <person name="Probst A.J."/>
            <person name="Thomas B.C."/>
            <person name="Singh A."/>
            <person name="Wilkins M.J."/>
            <person name="Karaoz U."/>
            <person name="Brodie E.L."/>
            <person name="Williams K.H."/>
            <person name="Hubbard S.S."/>
            <person name="Banfield J.F."/>
        </authorList>
    </citation>
    <scope>NUCLEOTIDE SEQUENCE [LARGE SCALE GENOMIC DNA]</scope>
</reference>
<name>A0A1F4Z738_9BACT</name>
<comment type="caution">
    <text evidence="2">The sequence shown here is derived from an EMBL/GenBank/DDBJ whole genome shotgun (WGS) entry which is preliminary data.</text>
</comment>
<protein>
    <recommendedName>
        <fullName evidence="1">RNHCP domain-containing protein</fullName>
    </recommendedName>
</protein>
<evidence type="ECO:0000313" key="3">
    <source>
        <dbReference type="Proteomes" id="UP000178993"/>
    </source>
</evidence>
<organism evidence="2 3">
    <name type="scientific">Candidatus Amesbacteria bacterium RIFCSPHIGHO2_12_FULL_48_14</name>
    <dbReference type="NCBI Taxonomy" id="1797257"/>
    <lineage>
        <taxon>Bacteria</taxon>
        <taxon>Candidatus Amesiibacteriota</taxon>
    </lineage>
</organism>
<gene>
    <name evidence="2" type="ORF">A3E17_05085</name>
</gene>
<dbReference type="EMBL" id="MEXL01000034">
    <property type="protein sequence ID" value="OGD02013.1"/>
    <property type="molecule type" value="Genomic_DNA"/>
</dbReference>
<dbReference type="InterPro" id="IPR024439">
    <property type="entry name" value="RNHCP"/>
</dbReference>
<dbReference type="Proteomes" id="UP000178993">
    <property type="component" value="Unassembled WGS sequence"/>
</dbReference>
<accession>A0A1F4Z738</accession>
<evidence type="ECO:0000259" key="1">
    <source>
        <dbReference type="Pfam" id="PF12647"/>
    </source>
</evidence>
<dbReference type="AlphaFoldDB" id="A0A1F4Z738"/>
<dbReference type="Pfam" id="PF12647">
    <property type="entry name" value="RNHCP"/>
    <property type="match status" value="1"/>
</dbReference>
<evidence type="ECO:0000313" key="2">
    <source>
        <dbReference type="EMBL" id="OGD02013.1"/>
    </source>
</evidence>